<keyword evidence="2" id="KW-0472">Membrane</keyword>
<keyword evidence="2" id="KW-0812">Transmembrane</keyword>
<evidence type="ECO:0000256" key="1">
    <source>
        <dbReference type="SAM" id="MobiDB-lite"/>
    </source>
</evidence>
<feature type="transmembrane region" description="Helical" evidence="2">
    <location>
        <begin position="57"/>
        <end position="87"/>
    </location>
</feature>
<feature type="transmembrane region" description="Helical" evidence="2">
    <location>
        <begin position="161"/>
        <end position="181"/>
    </location>
</feature>
<organism evidence="3 4">
    <name type="scientific">Treponema lecithinolyticum ATCC 700332</name>
    <dbReference type="NCBI Taxonomy" id="1321815"/>
    <lineage>
        <taxon>Bacteria</taxon>
        <taxon>Pseudomonadati</taxon>
        <taxon>Spirochaetota</taxon>
        <taxon>Spirochaetia</taxon>
        <taxon>Spirochaetales</taxon>
        <taxon>Treponemataceae</taxon>
        <taxon>Treponema</taxon>
    </lineage>
</organism>
<evidence type="ECO:0000313" key="3">
    <source>
        <dbReference type="EMBL" id="ERJ94392.1"/>
    </source>
</evidence>
<proteinExistence type="predicted"/>
<evidence type="ECO:0000256" key="2">
    <source>
        <dbReference type="SAM" id="Phobius"/>
    </source>
</evidence>
<evidence type="ECO:0000313" key="4">
    <source>
        <dbReference type="Proteomes" id="UP000016649"/>
    </source>
</evidence>
<reference evidence="3 4" key="1">
    <citation type="submission" date="2013-08" db="EMBL/GenBank/DDBJ databases">
        <authorList>
            <person name="Weinstock G."/>
            <person name="Sodergren E."/>
            <person name="Wylie T."/>
            <person name="Fulton L."/>
            <person name="Fulton R."/>
            <person name="Fronick C."/>
            <person name="O'Laughlin M."/>
            <person name="Godfrey J."/>
            <person name="Miner T."/>
            <person name="Herter B."/>
            <person name="Appelbaum E."/>
            <person name="Cordes M."/>
            <person name="Lek S."/>
            <person name="Wollam A."/>
            <person name="Pepin K.H."/>
            <person name="Palsikar V.B."/>
            <person name="Mitreva M."/>
            <person name="Wilson R.K."/>
        </authorList>
    </citation>
    <scope>NUCLEOTIDE SEQUENCE [LARGE SCALE GENOMIC DNA]</scope>
    <source>
        <strain evidence="3 4">ATCC 700332</strain>
    </source>
</reference>
<keyword evidence="2" id="KW-1133">Transmembrane helix</keyword>
<feature type="transmembrane region" description="Helical" evidence="2">
    <location>
        <begin position="108"/>
        <end position="132"/>
    </location>
</feature>
<sequence>MKSVKKLLRNISVCSARHLPKLALAMLVMTLISYFFLAFAVTPFAAVVASNASSMRLLAAVGFSAFAVSVLNTVLQYGFFVLTLLLYTGKRAVLGHLFTGFRDFKRALTAALFFMLLYAVFTFALVFALGAAGSRLLSNTDFSQLLQNAAENSFSSERTSLLLAIGIALVLSFVVFALIYLRYGFTWFFLYENSSLSVRQALRKSAVFAKAQRMRFFVLCVKSCWRYALCALLLTALSFGITGAASHPFFRSLQLFDPLFSMASTLCLYIAVIRVCIAFAAFYDEQSTNTVGSSGSGSLSSAGIGLSDTDDGAHSGTGTGGSRENHTGALPEKT</sequence>
<comment type="caution">
    <text evidence="3">The sequence shown here is derived from an EMBL/GenBank/DDBJ whole genome shotgun (WGS) entry which is preliminary data.</text>
</comment>
<dbReference type="EMBL" id="AWVH01000005">
    <property type="protein sequence ID" value="ERJ94392.1"/>
    <property type="molecule type" value="Genomic_DNA"/>
</dbReference>
<dbReference type="Proteomes" id="UP000016649">
    <property type="component" value="Unassembled WGS sequence"/>
</dbReference>
<feature type="transmembrane region" description="Helical" evidence="2">
    <location>
        <begin position="259"/>
        <end position="283"/>
    </location>
</feature>
<feature type="region of interest" description="Disordered" evidence="1">
    <location>
        <begin position="290"/>
        <end position="334"/>
    </location>
</feature>
<name>A0ABN0P1J1_TRELE</name>
<evidence type="ECO:0008006" key="5">
    <source>
        <dbReference type="Google" id="ProtNLM"/>
    </source>
</evidence>
<feature type="compositionally biased region" description="Low complexity" evidence="1">
    <location>
        <begin position="292"/>
        <end position="307"/>
    </location>
</feature>
<dbReference type="RefSeq" id="WP_021686765.1">
    <property type="nucleotide sequence ID" value="NZ_KI260561.1"/>
</dbReference>
<protein>
    <recommendedName>
        <fullName evidence="5">Glycerophosphoryl diester phosphodiesterase membrane domain-containing protein</fullName>
    </recommendedName>
</protein>
<feature type="transmembrane region" description="Helical" evidence="2">
    <location>
        <begin position="224"/>
        <end position="247"/>
    </location>
</feature>
<feature type="transmembrane region" description="Helical" evidence="2">
    <location>
        <begin position="21"/>
        <end position="45"/>
    </location>
</feature>
<gene>
    <name evidence="3" type="ORF">HMPREF9193_00364</name>
</gene>
<keyword evidence="4" id="KW-1185">Reference proteome</keyword>
<accession>A0ABN0P1J1</accession>